<evidence type="ECO:0000256" key="1">
    <source>
        <dbReference type="SAM" id="MobiDB-lite"/>
    </source>
</evidence>
<proteinExistence type="predicted"/>
<dbReference type="RefSeq" id="WP_050818759.1">
    <property type="nucleotide sequence ID" value="NZ_CP021509.1"/>
</dbReference>
<gene>
    <name evidence="2" type="ORF">S1001342_01063</name>
</gene>
<organism evidence="2 3">
    <name type="scientific">Acetobacter pasteurianus subsp. pasteurianus</name>
    <dbReference type="NCBI Taxonomy" id="481145"/>
    <lineage>
        <taxon>Bacteria</taxon>
        <taxon>Pseudomonadati</taxon>
        <taxon>Pseudomonadota</taxon>
        <taxon>Alphaproteobacteria</taxon>
        <taxon>Acetobacterales</taxon>
        <taxon>Acetobacteraceae</taxon>
        <taxon>Acetobacter</taxon>
    </lineage>
</organism>
<dbReference type="Pfam" id="PF05258">
    <property type="entry name" value="DciA"/>
    <property type="match status" value="1"/>
</dbReference>
<dbReference type="InterPro" id="IPR010593">
    <property type="entry name" value="DUF1159"/>
</dbReference>
<dbReference type="PIRSF" id="PIRSF032064">
    <property type="entry name" value="UCP032064"/>
    <property type="match status" value="1"/>
</dbReference>
<sequence length="179" mass="19297">MKKEANGGKAVTTPKSRSTRLSPQKTEAAPPPRARNLRSLAALLPAVTAPAFRRRSPTGALLMSQWPDVVGPAHAAVTSPRRLSAGTLTIACAGPVAMELQHLGDTLIARINTWCGEPLVSRLRFVQDPAAGMRPRPQRKKPQKTGVICTLPEMEEGPLRQALETLGTDILKSQNKKRS</sequence>
<dbReference type="Proteomes" id="UP000196205">
    <property type="component" value="Chromosome"/>
</dbReference>
<dbReference type="OrthoDB" id="7160947at2"/>
<dbReference type="PANTHER" id="PTHR36456:SF1">
    <property type="entry name" value="UPF0232 PROTEIN SCO3875"/>
    <property type="match status" value="1"/>
</dbReference>
<dbReference type="EMBL" id="CP021509">
    <property type="protein sequence ID" value="ARW47409.1"/>
    <property type="molecule type" value="Genomic_DNA"/>
</dbReference>
<dbReference type="PANTHER" id="PTHR36456">
    <property type="entry name" value="UPF0232 PROTEIN SCO3875"/>
    <property type="match status" value="1"/>
</dbReference>
<evidence type="ECO:0008006" key="4">
    <source>
        <dbReference type="Google" id="ProtNLM"/>
    </source>
</evidence>
<dbReference type="AlphaFoldDB" id="A0A1Y0XWV5"/>
<name>A0A1Y0XWV5_ACEPA</name>
<evidence type="ECO:0000313" key="2">
    <source>
        <dbReference type="EMBL" id="ARW47409.1"/>
    </source>
</evidence>
<feature type="region of interest" description="Disordered" evidence="1">
    <location>
        <begin position="1"/>
        <end position="34"/>
    </location>
</feature>
<accession>A0A1Y0XWV5</accession>
<dbReference type="InterPro" id="IPR007922">
    <property type="entry name" value="DciA-like"/>
</dbReference>
<feature type="compositionally biased region" description="Polar residues" evidence="1">
    <location>
        <begin position="13"/>
        <end position="25"/>
    </location>
</feature>
<reference evidence="2 3" key="1">
    <citation type="submission" date="2017-05" db="EMBL/GenBank/DDBJ databases">
        <title>Genome sequence of Acetobacter pasteurianus subsp. pasteurianus strain SRCM101342.</title>
        <authorList>
            <person name="Cho S.H."/>
        </authorList>
    </citation>
    <scope>NUCLEOTIDE SEQUENCE [LARGE SCALE GENOMIC DNA]</scope>
    <source>
        <strain evidence="2 3">SRCM101342</strain>
    </source>
</reference>
<protein>
    <recommendedName>
        <fullName evidence="4">DUF721 domain-containing protein</fullName>
    </recommendedName>
</protein>
<evidence type="ECO:0000313" key="3">
    <source>
        <dbReference type="Proteomes" id="UP000196205"/>
    </source>
</evidence>